<feature type="region of interest" description="Disordered" evidence="1">
    <location>
        <begin position="1"/>
        <end position="24"/>
    </location>
</feature>
<organism evidence="2 3">
    <name type="scientific">Mycena maculata</name>
    <dbReference type="NCBI Taxonomy" id="230809"/>
    <lineage>
        <taxon>Eukaryota</taxon>
        <taxon>Fungi</taxon>
        <taxon>Dikarya</taxon>
        <taxon>Basidiomycota</taxon>
        <taxon>Agaricomycotina</taxon>
        <taxon>Agaricomycetes</taxon>
        <taxon>Agaricomycetidae</taxon>
        <taxon>Agaricales</taxon>
        <taxon>Marasmiineae</taxon>
        <taxon>Mycenaceae</taxon>
        <taxon>Mycena</taxon>
    </lineage>
</organism>
<proteinExistence type="predicted"/>
<feature type="region of interest" description="Disordered" evidence="1">
    <location>
        <begin position="78"/>
        <end position="101"/>
    </location>
</feature>
<gene>
    <name evidence="2" type="ORF">DFH07DRAFT_973941</name>
</gene>
<dbReference type="Proteomes" id="UP001215280">
    <property type="component" value="Unassembled WGS sequence"/>
</dbReference>
<evidence type="ECO:0000256" key="1">
    <source>
        <dbReference type="SAM" id="MobiDB-lite"/>
    </source>
</evidence>
<feature type="compositionally biased region" description="Basic and acidic residues" evidence="1">
    <location>
        <begin position="1"/>
        <end position="16"/>
    </location>
</feature>
<accession>A0AAD7MHE4</accession>
<evidence type="ECO:0000313" key="3">
    <source>
        <dbReference type="Proteomes" id="UP001215280"/>
    </source>
</evidence>
<dbReference type="EMBL" id="JARJLG010000333">
    <property type="protein sequence ID" value="KAJ7716333.1"/>
    <property type="molecule type" value="Genomic_DNA"/>
</dbReference>
<reference evidence="2" key="1">
    <citation type="submission" date="2023-03" db="EMBL/GenBank/DDBJ databases">
        <title>Massive genome expansion in bonnet fungi (Mycena s.s.) driven by repeated elements and novel gene families across ecological guilds.</title>
        <authorList>
            <consortium name="Lawrence Berkeley National Laboratory"/>
            <person name="Harder C.B."/>
            <person name="Miyauchi S."/>
            <person name="Viragh M."/>
            <person name="Kuo A."/>
            <person name="Thoen E."/>
            <person name="Andreopoulos B."/>
            <person name="Lu D."/>
            <person name="Skrede I."/>
            <person name="Drula E."/>
            <person name="Henrissat B."/>
            <person name="Morin E."/>
            <person name="Kohler A."/>
            <person name="Barry K."/>
            <person name="LaButti K."/>
            <person name="Morin E."/>
            <person name="Salamov A."/>
            <person name="Lipzen A."/>
            <person name="Mereny Z."/>
            <person name="Hegedus B."/>
            <person name="Baldrian P."/>
            <person name="Stursova M."/>
            <person name="Weitz H."/>
            <person name="Taylor A."/>
            <person name="Grigoriev I.V."/>
            <person name="Nagy L.G."/>
            <person name="Martin F."/>
            <person name="Kauserud H."/>
        </authorList>
    </citation>
    <scope>NUCLEOTIDE SEQUENCE</scope>
    <source>
        <strain evidence="2">CBHHK188m</strain>
    </source>
</reference>
<comment type="caution">
    <text evidence="2">The sequence shown here is derived from an EMBL/GenBank/DDBJ whole genome shotgun (WGS) entry which is preliminary data.</text>
</comment>
<name>A0AAD7MHE4_9AGAR</name>
<sequence length="117" mass="12836">MSLRRVHIEELPEPHSQHRSPPLPDDGLIVLVLNEDYIPVTADSTMLVHLLFQEEQQANTNNPPLPGLPLHLLFHEEEEEGPDPVLAVPGPAQSTSGPSASSCYIHATSPVFSSTFR</sequence>
<dbReference type="AlphaFoldDB" id="A0AAD7MHE4"/>
<keyword evidence="3" id="KW-1185">Reference proteome</keyword>
<protein>
    <submittedName>
        <fullName evidence="2">Uncharacterized protein</fullName>
    </submittedName>
</protein>
<feature type="compositionally biased region" description="Polar residues" evidence="1">
    <location>
        <begin position="92"/>
        <end position="101"/>
    </location>
</feature>
<evidence type="ECO:0000313" key="2">
    <source>
        <dbReference type="EMBL" id="KAJ7716333.1"/>
    </source>
</evidence>